<dbReference type="SMART" id="SM01132">
    <property type="entry name" value="DIL"/>
    <property type="match status" value="1"/>
</dbReference>
<feature type="compositionally biased region" description="Basic and acidic residues" evidence="1">
    <location>
        <begin position="501"/>
        <end position="516"/>
    </location>
</feature>
<dbReference type="InterPro" id="IPR029071">
    <property type="entry name" value="Ubiquitin-like_domsf"/>
</dbReference>
<feature type="region of interest" description="Disordered" evidence="1">
    <location>
        <begin position="157"/>
        <end position="185"/>
    </location>
</feature>
<dbReference type="Proteomes" id="UP001208570">
    <property type="component" value="Unassembled WGS sequence"/>
</dbReference>
<dbReference type="InterPro" id="IPR052072">
    <property type="entry name" value="Vascular_dev_regulator"/>
</dbReference>
<accession>A0AAD9JNV1</accession>
<dbReference type="Gene3D" id="3.10.20.90">
    <property type="entry name" value="Phosphatidylinositol 3-kinase Catalytic Subunit, Chain A, domain 1"/>
    <property type="match status" value="1"/>
</dbReference>
<gene>
    <name evidence="4" type="ORF">LSH36_207g01027</name>
</gene>
<dbReference type="Gene3D" id="2.60.200.20">
    <property type="match status" value="1"/>
</dbReference>
<proteinExistence type="predicted"/>
<dbReference type="Pfam" id="PF00788">
    <property type="entry name" value="RA"/>
    <property type="match status" value="1"/>
</dbReference>
<evidence type="ECO:0000256" key="1">
    <source>
        <dbReference type="SAM" id="MobiDB-lite"/>
    </source>
</evidence>
<feature type="compositionally biased region" description="Basic and acidic residues" evidence="1">
    <location>
        <begin position="260"/>
        <end position="271"/>
    </location>
</feature>
<feature type="region of interest" description="Disordered" evidence="1">
    <location>
        <begin position="225"/>
        <end position="287"/>
    </location>
</feature>
<dbReference type="GO" id="GO:0051020">
    <property type="term" value="F:GTPase binding"/>
    <property type="evidence" value="ECO:0007669"/>
    <property type="project" value="TreeGrafter"/>
</dbReference>
<dbReference type="GO" id="GO:0007165">
    <property type="term" value="P:signal transduction"/>
    <property type="evidence" value="ECO:0007669"/>
    <property type="project" value="InterPro"/>
</dbReference>
<feature type="compositionally biased region" description="Basic and acidic residues" evidence="1">
    <location>
        <begin position="176"/>
        <end position="185"/>
    </location>
</feature>
<feature type="region of interest" description="Disordered" evidence="1">
    <location>
        <begin position="471"/>
        <end position="517"/>
    </location>
</feature>
<name>A0AAD9JNV1_9ANNE</name>
<dbReference type="SUPFAM" id="SSF49879">
    <property type="entry name" value="SMAD/FHA domain"/>
    <property type="match status" value="1"/>
</dbReference>
<feature type="domain" description="Dilute" evidence="3">
    <location>
        <begin position="816"/>
        <end position="1076"/>
    </location>
</feature>
<sequence>MEINDVSLRFYLAVESDDDVRHDVRSVKVRRQTTVEDILPTLRDKFQLQFRIFISCVLIARCGSDRHRPGGTMLKFTQLQRERRIREIPLPPPACPLDIVLQSDSAPRFVVRVGGNGELKAQLDRRRQEKDNNYANRRQLIDATSTTGEKRLLLGQTGNRGAPVIQNDLPSCQKRRTPDLVGDCRRRPIIPSIDYKPTDADSPADWLPLNRTAKMLGSDSNLDQVPDAISSDASFGASDSVASDSGFGRKRSKRRRRTKSRDTSADSREPNFKSAAKRGGSLRSSKSMSSLFQKTFSLRKKDELLSHKTELSTEECSPGILKVFGDSITPGANYKSVLAVTTSTSRELVKEALERYGIAKRKSGHYVLCDVIGHFMNYSSDLEANDDRYSLSPDNSLWTEECIRIIGDNERPLVLQKFWKPSEGYARRFELRKRSDLMIIEDRDTSGVNANVRRLLMSKVKYDSTASSIDSTSELESVQGAADDEPSSKKFNRNTHQPRRTVGDRRTNERRDERTARVKTPTTCPFLVSLHGYDPSQDCALYPIAHRCVKVGSDRKLLPKNLYLTAPDILLKHCELRLSMRTERSSALDARDGGNGGASLRVQIHIHEGADVRINGIPKTSRMELRNGDIIDFGDFYQFLYRDPYAPKSTAPDVSRYLSGQDHRSVQPSRVQSVVGDVPVSSPRVPANGETPTATDRYDVPGVENSALEWRLARSAGYDDDQSKLKLAYSMEREDELLQMIINLTVDRDELFTLTPAYLLSMAVDYSAAKHDQICTRTLLLKLATKIHNSVLKSRIIFIAQHLAPNLSNDPHTATGQLLSDLCPIIVWMVNALELFHHFRQHLIDYLMDPELSPTSQTRASVATAGDEVIGTLEEVVMYTFQQTVYYLTKALYICLPAITEGNPFQDDSRTDTQTGRPTMDYLIAVYQMTLERLRDYKLHPGVVSQLFCYLFFFTSTSVFNSLMSKGCADKHFRWSRGVQIRGNLDCLEAWAVKNNFSREAATYLKKVVSLANLLSTPKVQLIKSSWMTLRESFPDLNPAQLHHILSNYEDGRFSQTWQPTSEDAHLIQNSEMIESFDGHPPLRLPTDGFHLNLNSDVDNAEFYNILNDINAHFGITD</sequence>
<dbReference type="EMBL" id="JAODUP010000207">
    <property type="protein sequence ID" value="KAK2156679.1"/>
    <property type="molecule type" value="Genomic_DNA"/>
</dbReference>
<feature type="domain" description="Ras-associating" evidence="2">
    <location>
        <begin position="317"/>
        <end position="436"/>
    </location>
</feature>
<evidence type="ECO:0008006" key="6">
    <source>
        <dbReference type="Google" id="ProtNLM"/>
    </source>
</evidence>
<dbReference type="CDD" id="cd17116">
    <property type="entry name" value="RA_Radil_like"/>
    <property type="match status" value="1"/>
</dbReference>
<dbReference type="PROSITE" id="PS50200">
    <property type="entry name" value="RA"/>
    <property type="match status" value="1"/>
</dbReference>
<dbReference type="PANTHER" id="PTHR16027:SF9">
    <property type="entry name" value="RAS-ASSOCIATING AND DILUTE DOMAIN-CONTAINING PROTEIN"/>
    <property type="match status" value="1"/>
</dbReference>
<feature type="non-terminal residue" evidence="4">
    <location>
        <position position="1"/>
    </location>
</feature>
<feature type="region of interest" description="Disordered" evidence="1">
    <location>
        <begin position="662"/>
        <end position="698"/>
    </location>
</feature>
<dbReference type="AlphaFoldDB" id="A0AAD9JNV1"/>
<organism evidence="4 5">
    <name type="scientific">Paralvinella palmiformis</name>
    <dbReference type="NCBI Taxonomy" id="53620"/>
    <lineage>
        <taxon>Eukaryota</taxon>
        <taxon>Metazoa</taxon>
        <taxon>Spiralia</taxon>
        <taxon>Lophotrochozoa</taxon>
        <taxon>Annelida</taxon>
        <taxon>Polychaeta</taxon>
        <taxon>Sedentaria</taxon>
        <taxon>Canalipalpata</taxon>
        <taxon>Terebellida</taxon>
        <taxon>Terebelliformia</taxon>
        <taxon>Alvinellidae</taxon>
        <taxon>Paralvinella</taxon>
    </lineage>
</organism>
<feature type="compositionally biased region" description="Low complexity" evidence="1">
    <location>
        <begin position="666"/>
        <end position="675"/>
    </location>
</feature>
<dbReference type="SMART" id="SM00314">
    <property type="entry name" value="RA"/>
    <property type="match status" value="2"/>
</dbReference>
<dbReference type="PANTHER" id="PTHR16027">
    <property type="entry name" value="DILUTE DOMAIN-CONTAINING PROTEIN YPR089W"/>
    <property type="match status" value="1"/>
</dbReference>
<dbReference type="PROSITE" id="PS51126">
    <property type="entry name" value="DILUTE"/>
    <property type="match status" value="1"/>
</dbReference>
<evidence type="ECO:0000259" key="3">
    <source>
        <dbReference type="PROSITE" id="PS51126"/>
    </source>
</evidence>
<evidence type="ECO:0000259" key="2">
    <source>
        <dbReference type="PROSITE" id="PS50200"/>
    </source>
</evidence>
<comment type="caution">
    <text evidence="4">The sequence shown here is derived from an EMBL/GenBank/DDBJ whole genome shotgun (WGS) entry which is preliminary data.</text>
</comment>
<protein>
    <recommendedName>
        <fullName evidence="6">Ras-associating domain-containing protein</fullName>
    </recommendedName>
</protein>
<evidence type="ECO:0000313" key="4">
    <source>
        <dbReference type="EMBL" id="KAK2156679.1"/>
    </source>
</evidence>
<feature type="compositionally biased region" description="Low complexity" evidence="1">
    <location>
        <begin position="277"/>
        <end position="287"/>
    </location>
</feature>
<dbReference type="InterPro" id="IPR000159">
    <property type="entry name" value="RA_dom"/>
</dbReference>
<dbReference type="Pfam" id="PF01843">
    <property type="entry name" value="DIL"/>
    <property type="match status" value="1"/>
</dbReference>
<feature type="compositionally biased region" description="Basic residues" evidence="1">
    <location>
        <begin position="490"/>
        <end position="499"/>
    </location>
</feature>
<keyword evidence="5" id="KW-1185">Reference proteome</keyword>
<evidence type="ECO:0000313" key="5">
    <source>
        <dbReference type="Proteomes" id="UP001208570"/>
    </source>
</evidence>
<dbReference type="InterPro" id="IPR008984">
    <property type="entry name" value="SMAD_FHA_dom_sf"/>
</dbReference>
<reference evidence="4" key="1">
    <citation type="journal article" date="2023" name="Mol. Biol. Evol.">
        <title>Third-Generation Sequencing Reveals the Adaptive Role of the Epigenome in Three Deep-Sea Polychaetes.</title>
        <authorList>
            <person name="Perez M."/>
            <person name="Aroh O."/>
            <person name="Sun Y."/>
            <person name="Lan Y."/>
            <person name="Juniper S.K."/>
            <person name="Young C.R."/>
            <person name="Angers B."/>
            <person name="Qian P.Y."/>
        </authorList>
    </citation>
    <scope>NUCLEOTIDE SEQUENCE</scope>
    <source>
        <strain evidence="4">P08H-3</strain>
    </source>
</reference>
<dbReference type="InterPro" id="IPR002710">
    <property type="entry name" value="Dilute_dom"/>
</dbReference>
<feature type="compositionally biased region" description="Basic residues" evidence="1">
    <location>
        <begin position="248"/>
        <end position="259"/>
    </location>
</feature>
<dbReference type="SUPFAM" id="SSF54236">
    <property type="entry name" value="Ubiquitin-like"/>
    <property type="match status" value="1"/>
</dbReference>